<accession>A0A4Q7L672</accession>
<evidence type="ECO:0000313" key="3">
    <source>
        <dbReference type="Proteomes" id="UP000294257"/>
    </source>
</evidence>
<dbReference type="PANTHER" id="PTHR21310">
    <property type="entry name" value="AMINOGLYCOSIDE PHOSPHOTRANSFERASE-RELATED-RELATED"/>
    <property type="match status" value="1"/>
</dbReference>
<reference evidence="2 3" key="1">
    <citation type="submission" date="2019-02" db="EMBL/GenBank/DDBJ databases">
        <title>Genomic Encyclopedia of Type Strains, Phase IV (KMG-IV): sequencing the most valuable type-strain genomes for metagenomic binning, comparative biology and taxonomic classification.</title>
        <authorList>
            <person name="Goeker M."/>
        </authorList>
    </citation>
    <scope>NUCLEOTIDE SEQUENCE [LARGE SCALE GENOMIC DNA]</scope>
    <source>
        <strain evidence="2 3">DSM 101727</strain>
    </source>
</reference>
<dbReference type="Pfam" id="PF01636">
    <property type="entry name" value="APH"/>
    <property type="match status" value="1"/>
</dbReference>
<dbReference type="RefSeq" id="WP_130343575.1">
    <property type="nucleotide sequence ID" value="NZ_SGWQ01000002.1"/>
</dbReference>
<dbReference type="Gene3D" id="3.30.200.20">
    <property type="entry name" value="Phosphorylase Kinase, domain 1"/>
    <property type="match status" value="1"/>
</dbReference>
<protein>
    <submittedName>
        <fullName evidence="2">Aminoglycoside phosphotransferase (APT) family kinase protein</fullName>
    </submittedName>
</protein>
<keyword evidence="3" id="KW-1185">Reference proteome</keyword>
<evidence type="ECO:0000259" key="1">
    <source>
        <dbReference type="Pfam" id="PF01636"/>
    </source>
</evidence>
<dbReference type="AlphaFoldDB" id="A0A4Q7L672"/>
<gene>
    <name evidence="2" type="ORF">EV193_102763</name>
</gene>
<name>A0A4Q7L672_9PSEU</name>
<dbReference type="InterPro" id="IPR011009">
    <property type="entry name" value="Kinase-like_dom_sf"/>
</dbReference>
<dbReference type="Proteomes" id="UP000294257">
    <property type="component" value="Unassembled WGS sequence"/>
</dbReference>
<proteinExistence type="predicted"/>
<keyword evidence="2" id="KW-0808">Transferase</keyword>
<dbReference type="SUPFAM" id="SSF56112">
    <property type="entry name" value="Protein kinase-like (PK-like)"/>
    <property type="match status" value="1"/>
</dbReference>
<evidence type="ECO:0000313" key="2">
    <source>
        <dbReference type="EMBL" id="RZS43782.1"/>
    </source>
</evidence>
<sequence>MHADEADIDEHLVRRLILGQFPAWADLPIARLASGGTVNAVYRLGDELSVRLPLTAGGVDDLAREVRWLPRLASALPVPIPTVVATGAPAEGYPWPWAVHRWINGENPLEGQVARPEALVGDLAAFVLAMRGVAVDGGPPAHRGGPLTDQDPETRAAIAALGRTDEPFDMGAASAAWDAALAAPPWTGSPCWIHADLMPSNLIVADGRLAAVLDFATVGVGDPACDLIPAWNLLPPEARQAFRDAVDVDDATWARARGRALSMALIQLPYYRDTNPVISANARYVISQVLVETR</sequence>
<comment type="caution">
    <text evidence="2">The sequence shown here is derived from an EMBL/GenBank/DDBJ whole genome shotgun (WGS) entry which is preliminary data.</text>
</comment>
<dbReference type="Gene3D" id="3.90.1200.10">
    <property type="match status" value="1"/>
</dbReference>
<feature type="domain" description="Aminoglycoside phosphotransferase" evidence="1">
    <location>
        <begin position="31"/>
        <end position="258"/>
    </location>
</feature>
<dbReference type="CDD" id="cd05155">
    <property type="entry name" value="APH_ChoK_like_1"/>
    <property type="match status" value="1"/>
</dbReference>
<organism evidence="2 3">
    <name type="scientific">Herbihabitans rhizosphaerae</name>
    <dbReference type="NCBI Taxonomy" id="1872711"/>
    <lineage>
        <taxon>Bacteria</taxon>
        <taxon>Bacillati</taxon>
        <taxon>Actinomycetota</taxon>
        <taxon>Actinomycetes</taxon>
        <taxon>Pseudonocardiales</taxon>
        <taxon>Pseudonocardiaceae</taxon>
        <taxon>Herbihabitans</taxon>
    </lineage>
</organism>
<dbReference type="GO" id="GO:0016301">
    <property type="term" value="F:kinase activity"/>
    <property type="evidence" value="ECO:0007669"/>
    <property type="project" value="UniProtKB-KW"/>
</dbReference>
<dbReference type="InterPro" id="IPR051678">
    <property type="entry name" value="AGP_Transferase"/>
</dbReference>
<dbReference type="InterPro" id="IPR002575">
    <property type="entry name" value="Aminoglycoside_PTrfase"/>
</dbReference>
<keyword evidence="2" id="KW-0418">Kinase</keyword>
<dbReference type="EMBL" id="SGWQ01000002">
    <property type="protein sequence ID" value="RZS43782.1"/>
    <property type="molecule type" value="Genomic_DNA"/>
</dbReference>
<dbReference type="PANTHER" id="PTHR21310:SF42">
    <property type="entry name" value="BIFUNCTIONAL AAC_APH"/>
    <property type="match status" value="1"/>
</dbReference>
<dbReference type="OrthoDB" id="9797603at2"/>